<dbReference type="EMBL" id="JAVDTI010000003">
    <property type="protein sequence ID" value="MDR6806762.1"/>
    <property type="molecule type" value="Genomic_DNA"/>
</dbReference>
<organism evidence="1 2">
    <name type="scientific">Dyadobacter fermentans</name>
    <dbReference type="NCBI Taxonomy" id="94254"/>
    <lineage>
        <taxon>Bacteria</taxon>
        <taxon>Pseudomonadati</taxon>
        <taxon>Bacteroidota</taxon>
        <taxon>Cytophagia</taxon>
        <taxon>Cytophagales</taxon>
        <taxon>Spirosomataceae</taxon>
        <taxon>Dyadobacter</taxon>
    </lineage>
</organism>
<evidence type="ECO:0000313" key="2">
    <source>
        <dbReference type="Proteomes" id="UP001264980"/>
    </source>
</evidence>
<evidence type="ECO:0000313" key="1">
    <source>
        <dbReference type="EMBL" id="MDR6806762.1"/>
    </source>
</evidence>
<protein>
    <submittedName>
        <fullName evidence="1">Uncharacterized protein</fullName>
    </submittedName>
</protein>
<gene>
    <name evidence="1" type="ORF">J2W84_003810</name>
</gene>
<dbReference type="Proteomes" id="UP001264980">
    <property type="component" value="Unassembled WGS sequence"/>
</dbReference>
<reference evidence="1 2" key="1">
    <citation type="submission" date="2023-07" db="EMBL/GenBank/DDBJ databases">
        <title>Sorghum-associated microbial communities from plants grown in Nebraska, USA.</title>
        <authorList>
            <person name="Schachtman D."/>
        </authorList>
    </citation>
    <scope>NUCLEOTIDE SEQUENCE [LARGE SCALE GENOMIC DNA]</scope>
    <source>
        <strain evidence="1 2">BE57</strain>
    </source>
</reference>
<keyword evidence="2" id="KW-1185">Reference proteome</keyword>
<accession>A0ABU1R0H8</accession>
<comment type="caution">
    <text evidence="1">The sequence shown here is derived from an EMBL/GenBank/DDBJ whole genome shotgun (WGS) entry which is preliminary data.</text>
</comment>
<sequence length="70" mass="7910">MIEAAKLHGSKGLKLVMVKHIQVIMRHGTSPVKQPLITTWICILPTIRAGWGHLVLPPVHSNRFYSNHLH</sequence>
<name>A0ABU1R0H8_9BACT</name>
<proteinExistence type="predicted"/>